<reference evidence="7" key="1">
    <citation type="submission" date="2019-08" db="EMBL/GenBank/DDBJ databases">
        <authorList>
            <person name="Kucharzyk K."/>
            <person name="Murdoch R.W."/>
            <person name="Higgins S."/>
            <person name="Loffler F."/>
        </authorList>
    </citation>
    <scope>NUCLEOTIDE SEQUENCE</scope>
</reference>
<name>A0A645B2Q7_9ZZZZ</name>
<dbReference type="InterPro" id="IPR017896">
    <property type="entry name" value="4Fe4S_Fe-S-bd"/>
</dbReference>
<dbReference type="SUPFAM" id="SSF51905">
    <property type="entry name" value="FAD/NAD(P)-binding domain"/>
    <property type="match status" value="1"/>
</dbReference>
<evidence type="ECO:0000256" key="1">
    <source>
        <dbReference type="ARBA" id="ARBA00022485"/>
    </source>
</evidence>
<gene>
    <name evidence="7" type="ORF">SDC9_106545</name>
</gene>
<dbReference type="Pfam" id="PF13237">
    <property type="entry name" value="Fer4_10"/>
    <property type="match status" value="1"/>
</dbReference>
<dbReference type="Gene3D" id="3.50.50.60">
    <property type="entry name" value="FAD/NAD(P)-binding domain"/>
    <property type="match status" value="2"/>
</dbReference>
<dbReference type="InterPro" id="IPR039650">
    <property type="entry name" value="HdrA-like"/>
</dbReference>
<keyword evidence="5" id="KW-0411">Iron-sulfur</keyword>
<dbReference type="InterPro" id="IPR003813">
    <property type="entry name" value="MvhD/FlpD"/>
</dbReference>
<feature type="domain" description="4Fe-4S ferredoxin-type" evidence="6">
    <location>
        <begin position="168"/>
        <end position="196"/>
    </location>
</feature>
<keyword evidence="1" id="KW-0004">4Fe-4S</keyword>
<accession>A0A645B2Q7</accession>
<evidence type="ECO:0000256" key="5">
    <source>
        <dbReference type="ARBA" id="ARBA00023014"/>
    </source>
</evidence>
<keyword evidence="3" id="KW-0560">Oxidoreductase</keyword>
<evidence type="ECO:0000256" key="3">
    <source>
        <dbReference type="ARBA" id="ARBA00023002"/>
    </source>
</evidence>
<dbReference type="PROSITE" id="PS51379">
    <property type="entry name" value="4FE4S_FER_2"/>
    <property type="match status" value="2"/>
</dbReference>
<keyword evidence="2" id="KW-0479">Metal-binding</keyword>
<dbReference type="GO" id="GO:0051539">
    <property type="term" value="F:4 iron, 4 sulfur cluster binding"/>
    <property type="evidence" value="ECO:0007669"/>
    <property type="project" value="UniProtKB-KW"/>
</dbReference>
<dbReference type="InterPro" id="IPR036188">
    <property type="entry name" value="FAD/NAD-bd_sf"/>
</dbReference>
<evidence type="ECO:0000256" key="4">
    <source>
        <dbReference type="ARBA" id="ARBA00023004"/>
    </source>
</evidence>
<evidence type="ECO:0000256" key="2">
    <source>
        <dbReference type="ARBA" id="ARBA00022723"/>
    </source>
</evidence>
<dbReference type="Pfam" id="PF02662">
    <property type="entry name" value="FlpD"/>
    <property type="match status" value="1"/>
</dbReference>
<dbReference type="SUPFAM" id="SSF54862">
    <property type="entry name" value="4Fe-4S ferredoxins"/>
    <property type="match status" value="1"/>
</dbReference>
<evidence type="ECO:0000313" key="7">
    <source>
        <dbReference type="EMBL" id="MPM59699.1"/>
    </source>
</evidence>
<comment type="caution">
    <text evidence="7">The sequence shown here is derived from an EMBL/GenBank/DDBJ whole genome shotgun (WGS) entry which is preliminary data.</text>
</comment>
<dbReference type="GO" id="GO:0016491">
    <property type="term" value="F:oxidoreductase activity"/>
    <property type="evidence" value="ECO:0007669"/>
    <property type="project" value="UniProtKB-KW"/>
</dbReference>
<organism evidence="7">
    <name type="scientific">bioreactor metagenome</name>
    <dbReference type="NCBI Taxonomy" id="1076179"/>
    <lineage>
        <taxon>unclassified sequences</taxon>
        <taxon>metagenomes</taxon>
        <taxon>ecological metagenomes</taxon>
    </lineage>
</organism>
<dbReference type="EMBL" id="VSSQ01017415">
    <property type="protein sequence ID" value="MPM59699.1"/>
    <property type="molecule type" value="Genomic_DNA"/>
</dbReference>
<protein>
    <recommendedName>
        <fullName evidence="6">4Fe-4S ferredoxin-type domain-containing protein</fullName>
    </recommendedName>
</protein>
<keyword evidence="4" id="KW-0408">Iron</keyword>
<evidence type="ECO:0000259" key="6">
    <source>
        <dbReference type="PROSITE" id="PS51379"/>
    </source>
</evidence>
<dbReference type="PANTHER" id="PTHR43498">
    <property type="entry name" value="FERREDOXIN:COB-COM HETERODISULFIDE REDUCTASE SUBUNIT A"/>
    <property type="match status" value="1"/>
</dbReference>
<proteinExistence type="predicted"/>
<feature type="domain" description="4Fe-4S ferredoxin-type" evidence="6">
    <location>
        <begin position="197"/>
        <end position="226"/>
    </location>
</feature>
<dbReference type="Gene3D" id="3.30.70.20">
    <property type="match status" value="1"/>
</dbReference>
<sequence length="363" mass="39473">MAALKHASLIKKRYPETDITICYIDVRAFGFYENYYRAVQEAGVNFVRGRPAEVIEKPDKSLVVRVEDTLNQKIRELPADLVVLSAAMIPSPGTKKIASVLNLSQDESGFIKEKHSKLKPVDSSLDGIFVCGTAQSPKDVTDTIAQAGLAAVRARAFVTDSPKTLENEIATINRLLCTRCGECLKCPFDALSVNNSGRIVLDPLMCTGCGYCIEVCKEGAIQIAGFTKTQLKAEIEGVLEEGDMLGFVNSGIASLTCDNIGNSVLTYPSNVKLIKVPTGLVVDRELVLHAFKHGASSVLFVEDPPDSPRAEALYPLTVSHFEKLKEELGDSGNRLHFKKAYVPNIKGLAGTFTSLAREGEMMK</sequence>
<dbReference type="GO" id="GO:0046872">
    <property type="term" value="F:metal ion binding"/>
    <property type="evidence" value="ECO:0007669"/>
    <property type="project" value="UniProtKB-KW"/>
</dbReference>
<dbReference type="AlphaFoldDB" id="A0A645B2Q7"/>
<dbReference type="PANTHER" id="PTHR43498:SF1">
    <property type="entry name" value="COB--COM HETERODISULFIDE REDUCTASE IRON-SULFUR SUBUNIT A"/>
    <property type="match status" value="1"/>
</dbReference>